<proteinExistence type="predicted"/>
<dbReference type="RefSeq" id="XP_012198409.1">
    <property type="nucleotide sequence ID" value="XM_012343019.1"/>
</dbReference>
<evidence type="ECO:0000256" key="1">
    <source>
        <dbReference type="SAM" id="MobiDB-lite"/>
    </source>
</evidence>
<dbReference type="AlphaFoldDB" id="A0A067CW32"/>
<dbReference type="KEGG" id="spar:SPRG_04609"/>
<evidence type="ECO:0000313" key="2">
    <source>
        <dbReference type="EMBL" id="KDO30706.1"/>
    </source>
</evidence>
<dbReference type="GeneID" id="24127044"/>
<accession>A0A067CW32</accession>
<dbReference type="EMBL" id="KK583200">
    <property type="protein sequence ID" value="KDO30706.1"/>
    <property type="molecule type" value="Genomic_DNA"/>
</dbReference>
<dbReference type="VEuPathDB" id="FungiDB:SPRG_04609"/>
<gene>
    <name evidence="2" type="ORF">SPRG_04609</name>
</gene>
<dbReference type="Proteomes" id="UP000030745">
    <property type="component" value="Unassembled WGS sequence"/>
</dbReference>
<protein>
    <submittedName>
        <fullName evidence="2">Uncharacterized protein</fullName>
    </submittedName>
</protein>
<organism evidence="2 3">
    <name type="scientific">Saprolegnia parasitica (strain CBS 223.65)</name>
    <dbReference type="NCBI Taxonomy" id="695850"/>
    <lineage>
        <taxon>Eukaryota</taxon>
        <taxon>Sar</taxon>
        <taxon>Stramenopiles</taxon>
        <taxon>Oomycota</taxon>
        <taxon>Saprolegniomycetes</taxon>
        <taxon>Saprolegniales</taxon>
        <taxon>Saprolegniaceae</taxon>
        <taxon>Saprolegnia</taxon>
    </lineage>
</organism>
<dbReference type="OMA" id="ENHADLH"/>
<reference evidence="2 3" key="1">
    <citation type="journal article" date="2013" name="PLoS Genet.">
        <title>Distinctive expansion of potential virulence genes in the genome of the oomycete fish pathogen Saprolegnia parasitica.</title>
        <authorList>
            <person name="Jiang R.H."/>
            <person name="de Bruijn I."/>
            <person name="Haas B.J."/>
            <person name="Belmonte R."/>
            <person name="Lobach L."/>
            <person name="Christie J."/>
            <person name="van den Ackerveken G."/>
            <person name="Bottin A."/>
            <person name="Bulone V."/>
            <person name="Diaz-Moreno S.M."/>
            <person name="Dumas B."/>
            <person name="Fan L."/>
            <person name="Gaulin E."/>
            <person name="Govers F."/>
            <person name="Grenville-Briggs L.J."/>
            <person name="Horner N.R."/>
            <person name="Levin J.Z."/>
            <person name="Mammella M."/>
            <person name="Meijer H.J."/>
            <person name="Morris P."/>
            <person name="Nusbaum C."/>
            <person name="Oome S."/>
            <person name="Phillips A.J."/>
            <person name="van Rooyen D."/>
            <person name="Rzeszutek E."/>
            <person name="Saraiva M."/>
            <person name="Secombes C.J."/>
            <person name="Seidl M.F."/>
            <person name="Snel B."/>
            <person name="Stassen J.H."/>
            <person name="Sykes S."/>
            <person name="Tripathy S."/>
            <person name="van den Berg H."/>
            <person name="Vega-Arreguin J.C."/>
            <person name="Wawra S."/>
            <person name="Young S.K."/>
            <person name="Zeng Q."/>
            <person name="Dieguez-Uribeondo J."/>
            <person name="Russ C."/>
            <person name="Tyler B.M."/>
            <person name="van West P."/>
        </authorList>
    </citation>
    <scope>NUCLEOTIDE SEQUENCE [LARGE SCALE GENOMIC DNA]</scope>
    <source>
        <strain evidence="2 3">CBS 223.65</strain>
    </source>
</reference>
<keyword evidence="3" id="KW-1185">Reference proteome</keyword>
<dbReference type="OrthoDB" id="59685at2759"/>
<feature type="compositionally biased region" description="Polar residues" evidence="1">
    <location>
        <begin position="103"/>
        <end position="112"/>
    </location>
</feature>
<feature type="region of interest" description="Disordered" evidence="1">
    <location>
        <begin position="97"/>
        <end position="121"/>
    </location>
</feature>
<sequence>MVIYYTKHNNTVMEKLGFRSKTFAMDVNTAKGSFTCMNTNTTFAIDAIVDAQWTNDKHLTLRVQHHGAVVKQHLIFENHADLHMFLSELGVHDAVQKRGSDRGSFSNATLPPTQKPFRRSI</sequence>
<name>A0A067CW32_SAPPC</name>
<evidence type="ECO:0000313" key="3">
    <source>
        <dbReference type="Proteomes" id="UP000030745"/>
    </source>
</evidence>